<protein>
    <recommendedName>
        <fullName evidence="1">Rhodanese domain-containing protein</fullName>
    </recommendedName>
</protein>
<feature type="domain" description="Rhodanese" evidence="1">
    <location>
        <begin position="70"/>
        <end position="156"/>
    </location>
</feature>
<dbReference type="CDD" id="cd00158">
    <property type="entry name" value="RHOD"/>
    <property type="match status" value="1"/>
</dbReference>
<evidence type="ECO:0000259" key="1">
    <source>
        <dbReference type="PROSITE" id="PS50206"/>
    </source>
</evidence>
<organism evidence="2 3">
    <name type="scientific">Flavobacterium alvei</name>
    <dbReference type="NCBI Taxonomy" id="2080416"/>
    <lineage>
        <taxon>Bacteria</taxon>
        <taxon>Pseudomonadati</taxon>
        <taxon>Bacteroidota</taxon>
        <taxon>Flavobacteriia</taxon>
        <taxon>Flavobacteriales</taxon>
        <taxon>Flavobacteriaceae</taxon>
        <taxon>Flavobacterium</taxon>
    </lineage>
</organism>
<dbReference type="InterPro" id="IPR036873">
    <property type="entry name" value="Rhodanese-like_dom_sf"/>
</dbReference>
<dbReference type="AlphaFoldDB" id="A0A2S5A2S7"/>
<evidence type="ECO:0000313" key="3">
    <source>
        <dbReference type="Proteomes" id="UP000237310"/>
    </source>
</evidence>
<keyword evidence="3" id="KW-1185">Reference proteome</keyword>
<dbReference type="EMBL" id="PQVG01000010">
    <property type="protein sequence ID" value="POY36845.1"/>
    <property type="molecule type" value="Genomic_DNA"/>
</dbReference>
<reference evidence="2 3" key="1">
    <citation type="submission" date="2018-01" db="EMBL/GenBank/DDBJ databases">
        <authorList>
            <person name="Gaut B.S."/>
            <person name="Morton B.R."/>
            <person name="Clegg M.T."/>
            <person name="Duvall M.R."/>
        </authorList>
    </citation>
    <scope>NUCLEOTIDE SEQUENCE [LARGE SCALE GENOMIC DNA]</scope>
    <source>
        <strain evidence="2 3">HR-AY</strain>
    </source>
</reference>
<dbReference type="SMART" id="SM00450">
    <property type="entry name" value="RHOD"/>
    <property type="match status" value="1"/>
</dbReference>
<dbReference type="OrthoDB" id="1450994at2"/>
<dbReference type="InterPro" id="IPR001763">
    <property type="entry name" value="Rhodanese-like_dom"/>
</dbReference>
<dbReference type="InterPro" id="IPR050229">
    <property type="entry name" value="GlpE_sulfurtransferase"/>
</dbReference>
<dbReference type="RefSeq" id="WP_103806992.1">
    <property type="nucleotide sequence ID" value="NZ_PQVG01000010.1"/>
</dbReference>
<sequence>MKKRISILLIAVIVPLFVVTSCREYEEASVDEYAILTKYMKDTGKDFANVVDATWVKAASAINVNVTDYSVPDYYVMDIRSAVDFDNGHIKGAVNVPLANVLTAAPNAGAKPILVVCYTGQTAARAVAFLRLSGYTSHVLKWGMAGWHSAFQAKWTSNTAQLNHANWVTTGTPAAVSSFKSPVLTTGKTTGAEILQARIAIALANTAWTVSKTDVLANPTNYFINNKWAQADWDTYGHITSAYRIDVADGLTIDGLNKFNPAATTLVTYCYTGQTSSITSAWLNVVGFDNAKSLSFGANGIIWDTMKNGSVAIRKSTWQGDLSAWNNNFGYYKTDGTYVSPI</sequence>
<evidence type="ECO:0000313" key="2">
    <source>
        <dbReference type="EMBL" id="POY36845.1"/>
    </source>
</evidence>
<name>A0A2S5A2S7_9FLAO</name>
<dbReference type="PANTHER" id="PTHR43031:SF1">
    <property type="entry name" value="PYRIDINE NUCLEOTIDE-DISULPHIDE OXIDOREDUCTASE"/>
    <property type="match status" value="1"/>
</dbReference>
<dbReference type="SUPFAM" id="SSF52821">
    <property type="entry name" value="Rhodanese/Cell cycle control phosphatase"/>
    <property type="match status" value="2"/>
</dbReference>
<dbReference type="Proteomes" id="UP000237310">
    <property type="component" value="Unassembled WGS sequence"/>
</dbReference>
<dbReference type="PROSITE" id="PS51257">
    <property type="entry name" value="PROKAR_LIPOPROTEIN"/>
    <property type="match status" value="1"/>
</dbReference>
<dbReference type="PROSITE" id="PS50206">
    <property type="entry name" value="RHODANESE_3"/>
    <property type="match status" value="2"/>
</dbReference>
<feature type="domain" description="Rhodanese" evidence="1">
    <location>
        <begin position="237"/>
        <end position="308"/>
    </location>
</feature>
<dbReference type="Gene3D" id="3.40.250.10">
    <property type="entry name" value="Rhodanese-like domain"/>
    <property type="match status" value="2"/>
</dbReference>
<dbReference type="Pfam" id="PF00581">
    <property type="entry name" value="Rhodanese"/>
    <property type="match status" value="1"/>
</dbReference>
<accession>A0A2S5A2S7</accession>
<proteinExistence type="predicted"/>
<gene>
    <name evidence="2" type="ORF">C3L50_14940</name>
</gene>
<dbReference type="PANTHER" id="PTHR43031">
    <property type="entry name" value="FAD-DEPENDENT OXIDOREDUCTASE"/>
    <property type="match status" value="1"/>
</dbReference>
<comment type="caution">
    <text evidence="2">The sequence shown here is derived from an EMBL/GenBank/DDBJ whole genome shotgun (WGS) entry which is preliminary data.</text>
</comment>